<organism evidence="4">
    <name type="scientific">Culicoides sonorensis</name>
    <name type="common">Biting midge</name>
    <dbReference type="NCBI Taxonomy" id="179676"/>
    <lineage>
        <taxon>Eukaryota</taxon>
        <taxon>Metazoa</taxon>
        <taxon>Ecdysozoa</taxon>
        <taxon>Arthropoda</taxon>
        <taxon>Hexapoda</taxon>
        <taxon>Insecta</taxon>
        <taxon>Pterygota</taxon>
        <taxon>Neoptera</taxon>
        <taxon>Endopterygota</taxon>
        <taxon>Diptera</taxon>
        <taxon>Nematocera</taxon>
        <taxon>Chironomoidea</taxon>
        <taxon>Ceratopogonidae</taxon>
        <taxon>Ceratopogoninae</taxon>
        <taxon>Culicoides</taxon>
        <taxon>Monoculicoides</taxon>
    </lineage>
</organism>
<dbReference type="GO" id="GO:0005634">
    <property type="term" value="C:nucleus"/>
    <property type="evidence" value="ECO:0007669"/>
    <property type="project" value="UniProtKB-SubCell"/>
</dbReference>
<dbReference type="InterPro" id="IPR000210">
    <property type="entry name" value="BTB/POZ_dom"/>
</dbReference>
<feature type="domain" description="BTB" evidence="2">
    <location>
        <begin position="31"/>
        <end position="100"/>
    </location>
</feature>
<dbReference type="PROSITE" id="PS50097">
    <property type="entry name" value="BTB"/>
    <property type="match status" value="1"/>
</dbReference>
<dbReference type="SUPFAM" id="SSF54695">
    <property type="entry name" value="POZ domain"/>
    <property type="match status" value="1"/>
</dbReference>
<reference evidence="4" key="2">
    <citation type="submission" date="2018-07" db="EMBL/GenBank/DDBJ databases">
        <authorList>
            <person name="Quirk P.G."/>
            <person name="Krulwich T.A."/>
        </authorList>
    </citation>
    <scope>NUCLEOTIDE SEQUENCE</scope>
</reference>
<dbReference type="GO" id="GO:0003677">
    <property type="term" value="F:DNA binding"/>
    <property type="evidence" value="ECO:0007669"/>
    <property type="project" value="InterPro"/>
</dbReference>
<dbReference type="InterPro" id="IPR009057">
    <property type="entry name" value="Homeodomain-like_sf"/>
</dbReference>
<dbReference type="AlphaFoldDB" id="A0A336LLG0"/>
<comment type="subcellular location">
    <subcellularLocation>
        <location evidence="1">Nucleus</location>
    </subcellularLocation>
</comment>
<dbReference type="InterPro" id="IPR011333">
    <property type="entry name" value="SKP1/BTB/POZ_sf"/>
</dbReference>
<dbReference type="SMART" id="SM00225">
    <property type="entry name" value="BTB"/>
    <property type="match status" value="1"/>
</dbReference>
<dbReference type="EMBL" id="UFQT01000046">
    <property type="protein sequence ID" value="SSX18882.1"/>
    <property type="molecule type" value="Genomic_DNA"/>
</dbReference>
<dbReference type="CDD" id="cd18186">
    <property type="entry name" value="BTB_POZ_ZBTB_KLHL-like"/>
    <property type="match status" value="1"/>
</dbReference>
<dbReference type="InterPro" id="IPR007889">
    <property type="entry name" value="HTH_Psq"/>
</dbReference>
<dbReference type="Gene3D" id="1.10.10.60">
    <property type="entry name" value="Homeodomain-like"/>
    <property type="match status" value="1"/>
</dbReference>
<dbReference type="Gene3D" id="3.30.710.10">
    <property type="entry name" value="Potassium Channel Kv1.1, Chain A"/>
    <property type="match status" value="1"/>
</dbReference>
<evidence type="ECO:0000259" key="2">
    <source>
        <dbReference type="PROSITE" id="PS50097"/>
    </source>
</evidence>
<gene>
    <name evidence="4" type="primary">CSON011082</name>
</gene>
<reference evidence="3" key="1">
    <citation type="submission" date="2018-04" db="EMBL/GenBank/DDBJ databases">
        <authorList>
            <person name="Go L.Y."/>
            <person name="Mitchell J.A."/>
        </authorList>
    </citation>
    <scope>NUCLEOTIDE SEQUENCE</scope>
    <source>
        <tissue evidence="3">Whole organism</tissue>
    </source>
</reference>
<dbReference type="OMA" id="MNHLKWM"/>
<evidence type="ECO:0000256" key="1">
    <source>
        <dbReference type="ARBA" id="ARBA00004123"/>
    </source>
</evidence>
<dbReference type="PANTHER" id="PTHR24413">
    <property type="entry name" value="SPECKLE-TYPE POZ PROTEIN"/>
    <property type="match status" value="1"/>
</dbReference>
<evidence type="ECO:0000313" key="4">
    <source>
        <dbReference type="EMBL" id="SSX18882.1"/>
    </source>
</evidence>
<protein>
    <submittedName>
        <fullName evidence="4">CSON011082 protein</fullName>
    </submittedName>
</protein>
<accession>A0A336LLG0</accession>
<evidence type="ECO:0000313" key="3">
    <source>
        <dbReference type="EMBL" id="SSW98496.1"/>
    </source>
</evidence>
<dbReference type="SUPFAM" id="SSF46689">
    <property type="entry name" value="Homeodomain-like"/>
    <property type="match status" value="1"/>
</dbReference>
<dbReference type="Pfam" id="PF05225">
    <property type="entry name" value="HTH_psq"/>
    <property type="match status" value="1"/>
</dbReference>
<proteinExistence type="predicted"/>
<sequence length="450" mass="52172">MVKTRINIHMDNFDDHAKDILKDIYQNSLNFDIILRVGKRKFPAHKAVLAFGSDFLKEMIEENAALQPGITPNISIADVDPEIIEQVLNFIYTGETRLKEERFMEFVDVCNLLKLKSMANYEYVKYINVSEENQGAEGTSNTQPEQPQYMDNVTIIGDDYAEIVKSVTQEEVMNEEGVVIYPNSLPENSGYDVIEVIEQQTTEDENFETKYQPSTKRKRLSAHLREGDPQYKENLDNAMHDIIYNKMSFKTASEKYNLSKTILWRLCQQSPEYQSQKDNPGNQELNNTLLEELTNGETLLSISRKYSIPVSTLHRRKTMLWEKGELPENVRIKQRNRGEDFAQRLESAIREVENGLSQTEAAKKYRIPKTTIWRRLKRTNPKLAIAIKMETGSSEEQAYEIIEGTMKHEQFRIIESSQTEDDESYKIMDTSEAQEVQENQEIVNFKAEES</sequence>
<dbReference type="EMBL" id="UFQS01000046">
    <property type="protein sequence ID" value="SSW98496.1"/>
    <property type="molecule type" value="Genomic_DNA"/>
</dbReference>
<dbReference type="Pfam" id="PF00651">
    <property type="entry name" value="BTB"/>
    <property type="match status" value="1"/>
</dbReference>
<dbReference type="VEuPathDB" id="VectorBase:CSON011082"/>
<name>A0A336LLG0_CULSO</name>